<evidence type="ECO:0000313" key="2">
    <source>
        <dbReference type="Proteomes" id="UP000002282"/>
    </source>
</evidence>
<reference evidence="1 2" key="1">
    <citation type="journal article" date="2007" name="Nature">
        <title>Evolution of genes and genomes on the Drosophila phylogeny.</title>
        <authorList>
            <consortium name="Drosophila 12 Genomes Consortium"/>
            <person name="Clark A.G."/>
            <person name="Eisen M.B."/>
            <person name="Smith D.R."/>
            <person name="Bergman C.M."/>
            <person name="Oliver B."/>
            <person name="Markow T.A."/>
            <person name="Kaufman T.C."/>
            <person name="Kellis M."/>
            <person name="Gelbart W."/>
            <person name="Iyer V.N."/>
            <person name="Pollard D.A."/>
            <person name="Sackton T.B."/>
            <person name="Larracuente A.M."/>
            <person name="Singh N.D."/>
            <person name="Abad J.P."/>
            <person name="Abt D.N."/>
            <person name="Adryan B."/>
            <person name="Aguade M."/>
            <person name="Akashi H."/>
            <person name="Anderson W.W."/>
            <person name="Aquadro C.F."/>
            <person name="Ardell D.H."/>
            <person name="Arguello R."/>
            <person name="Artieri C.G."/>
            <person name="Barbash D.A."/>
            <person name="Barker D."/>
            <person name="Barsanti P."/>
            <person name="Batterham P."/>
            <person name="Batzoglou S."/>
            <person name="Begun D."/>
            <person name="Bhutkar A."/>
            <person name="Blanco E."/>
            <person name="Bosak S.A."/>
            <person name="Bradley R.K."/>
            <person name="Brand A.D."/>
            <person name="Brent M.R."/>
            <person name="Brooks A.N."/>
            <person name="Brown R.H."/>
            <person name="Butlin R.K."/>
            <person name="Caggese C."/>
            <person name="Calvi B.R."/>
            <person name="Bernardo de Carvalho A."/>
            <person name="Caspi A."/>
            <person name="Castrezana S."/>
            <person name="Celniker S.E."/>
            <person name="Chang J.L."/>
            <person name="Chapple C."/>
            <person name="Chatterji S."/>
            <person name="Chinwalla A."/>
            <person name="Civetta A."/>
            <person name="Clifton S.W."/>
            <person name="Comeron J.M."/>
            <person name="Costello J.C."/>
            <person name="Coyne J.A."/>
            <person name="Daub J."/>
            <person name="David R.G."/>
            <person name="Delcher A.L."/>
            <person name="Delehaunty K."/>
            <person name="Do C.B."/>
            <person name="Ebling H."/>
            <person name="Edwards K."/>
            <person name="Eickbush T."/>
            <person name="Evans J.D."/>
            <person name="Filipski A."/>
            <person name="Findeiss S."/>
            <person name="Freyhult E."/>
            <person name="Fulton L."/>
            <person name="Fulton R."/>
            <person name="Garcia A.C."/>
            <person name="Gardiner A."/>
            <person name="Garfield D.A."/>
            <person name="Garvin B.E."/>
            <person name="Gibson G."/>
            <person name="Gilbert D."/>
            <person name="Gnerre S."/>
            <person name="Godfrey J."/>
            <person name="Good R."/>
            <person name="Gotea V."/>
            <person name="Gravely B."/>
            <person name="Greenberg A.J."/>
            <person name="Griffiths-Jones S."/>
            <person name="Gross S."/>
            <person name="Guigo R."/>
            <person name="Gustafson E.A."/>
            <person name="Haerty W."/>
            <person name="Hahn M.W."/>
            <person name="Halligan D.L."/>
            <person name="Halpern A.L."/>
            <person name="Halter G.M."/>
            <person name="Han M.V."/>
            <person name="Heger A."/>
            <person name="Hillier L."/>
            <person name="Hinrichs A.S."/>
            <person name="Holmes I."/>
            <person name="Hoskins R.A."/>
            <person name="Hubisz M.J."/>
            <person name="Hultmark D."/>
            <person name="Huntley M.A."/>
            <person name="Jaffe D.B."/>
            <person name="Jagadeeshan S."/>
            <person name="Jeck W.R."/>
            <person name="Johnson J."/>
            <person name="Jones C.D."/>
            <person name="Jordan W.C."/>
            <person name="Karpen G.H."/>
            <person name="Kataoka E."/>
            <person name="Keightley P.D."/>
            <person name="Kheradpour P."/>
            <person name="Kirkness E.F."/>
            <person name="Koerich L.B."/>
            <person name="Kristiansen K."/>
            <person name="Kudrna D."/>
            <person name="Kulathinal R.J."/>
            <person name="Kumar S."/>
            <person name="Kwok R."/>
            <person name="Lander E."/>
            <person name="Langley C.H."/>
            <person name="Lapoint R."/>
            <person name="Lazzaro B.P."/>
            <person name="Lee S.J."/>
            <person name="Levesque L."/>
            <person name="Li R."/>
            <person name="Lin C.F."/>
            <person name="Lin M.F."/>
            <person name="Lindblad-Toh K."/>
            <person name="Llopart A."/>
            <person name="Long M."/>
            <person name="Low L."/>
            <person name="Lozovsky E."/>
            <person name="Lu J."/>
            <person name="Luo M."/>
            <person name="Machado C.A."/>
            <person name="Makalowski W."/>
            <person name="Marzo M."/>
            <person name="Matsuda M."/>
            <person name="Matzkin L."/>
            <person name="McAllister B."/>
            <person name="McBride C.S."/>
            <person name="McKernan B."/>
            <person name="McKernan K."/>
            <person name="Mendez-Lago M."/>
            <person name="Minx P."/>
            <person name="Mollenhauer M.U."/>
            <person name="Montooth K."/>
            <person name="Mount S.M."/>
            <person name="Mu X."/>
            <person name="Myers E."/>
            <person name="Negre B."/>
            <person name="Newfeld S."/>
            <person name="Nielsen R."/>
            <person name="Noor M.A."/>
            <person name="O'Grady P."/>
            <person name="Pachter L."/>
            <person name="Papaceit M."/>
            <person name="Parisi M.J."/>
            <person name="Parisi M."/>
            <person name="Parts L."/>
            <person name="Pedersen J.S."/>
            <person name="Pesole G."/>
            <person name="Phillippy A.M."/>
            <person name="Ponting C.P."/>
            <person name="Pop M."/>
            <person name="Porcelli D."/>
            <person name="Powell J.R."/>
            <person name="Prohaska S."/>
            <person name="Pruitt K."/>
            <person name="Puig M."/>
            <person name="Quesneville H."/>
            <person name="Ram K.R."/>
            <person name="Rand D."/>
            <person name="Rasmussen M.D."/>
            <person name="Reed L.K."/>
            <person name="Reenan R."/>
            <person name="Reily A."/>
            <person name="Remington K.A."/>
            <person name="Rieger T.T."/>
            <person name="Ritchie M.G."/>
            <person name="Robin C."/>
            <person name="Rogers Y.H."/>
            <person name="Rohde C."/>
            <person name="Rozas J."/>
            <person name="Rubenfield M.J."/>
            <person name="Ruiz A."/>
            <person name="Russo S."/>
            <person name="Salzberg S.L."/>
            <person name="Sanchez-Gracia A."/>
            <person name="Saranga D.J."/>
            <person name="Sato H."/>
            <person name="Schaeffer S.W."/>
            <person name="Schatz M.C."/>
            <person name="Schlenke T."/>
            <person name="Schwartz R."/>
            <person name="Segarra C."/>
            <person name="Singh R.S."/>
            <person name="Sirot L."/>
            <person name="Sirota M."/>
            <person name="Sisneros N.B."/>
            <person name="Smith C.D."/>
            <person name="Smith T.F."/>
            <person name="Spieth J."/>
            <person name="Stage D.E."/>
            <person name="Stark A."/>
            <person name="Stephan W."/>
            <person name="Strausberg R.L."/>
            <person name="Strempel S."/>
            <person name="Sturgill D."/>
            <person name="Sutton G."/>
            <person name="Sutton G.G."/>
            <person name="Tao W."/>
            <person name="Teichmann S."/>
            <person name="Tobari Y.N."/>
            <person name="Tomimura Y."/>
            <person name="Tsolas J.M."/>
            <person name="Valente V.L."/>
            <person name="Venter E."/>
            <person name="Venter J.C."/>
            <person name="Vicario S."/>
            <person name="Vieira F.G."/>
            <person name="Vilella A.J."/>
            <person name="Villasante A."/>
            <person name="Walenz B."/>
            <person name="Wang J."/>
            <person name="Wasserman M."/>
            <person name="Watts T."/>
            <person name="Wilson D."/>
            <person name="Wilson R.K."/>
            <person name="Wing R.A."/>
            <person name="Wolfner M.F."/>
            <person name="Wong A."/>
            <person name="Wong G.K."/>
            <person name="Wu C.I."/>
            <person name="Wu G."/>
            <person name="Yamamoto D."/>
            <person name="Yang H.P."/>
            <person name="Yang S.P."/>
            <person name="Yorke J.A."/>
            <person name="Yoshida K."/>
            <person name="Zdobnov E."/>
            <person name="Zhang P."/>
            <person name="Zhang Y."/>
            <person name="Zimin A.V."/>
            <person name="Baldwin J."/>
            <person name="Abdouelleil A."/>
            <person name="Abdulkadir J."/>
            <person name="Abebe A."/>
            <person name="Abera B."/>
            <person name="Abreu J."/>
            <person name="Acer S.C."/>
            <person name="Aftuck L."/>
            <person name="Alexander A."/>
            <person name="An P."/>
            <person name="Anderson E."/>
            <person name="Anderson S."/>
            <person name="Arachi H."/>
            <person name="Azer M."/>
            <person name="Bachantsang P."/>
            <person name="Barry A."/>
            <person name="Bayul T."/>
            <person name="Berlin A."/>
            <person name="Bessette D."/>
            <person name="Bloom T."/>
            <person name="Blye J."/>
            <person name="Boguslavskiy L."/>
            <person name="Bonnet C."/>
            <person name="Boukhgalter B."/>
            <person name="Bourzgui I."/>
            <person name="Brown A."/>
            <person name="Cahill P."/>
            <person name="Channer S."/>
            <person name="Cheshatsang Y."/>
            <person name="Chuda L."/>
            <person name="Citroen M."/>
            <person name="Collymore A."/>
            <person name="Cooke P."/>
            <person name="Costello M."/>
            <person name="D'Aco K."/>
            <person name="Daza R."/>
            <person name="De Haan G."/>
            <person name="DeGray S."/>
            <person name="DeMaso C."/>
            <person name="Dhargay N."/>
            <person name="Dooley K."/>
            <person name="Dooley E."/>
            <person name="Doricent M."/>
            <person name="Dorje P."/>
            <person name="Dorjee K."/>
            <person name="Dupes A."/>
            <person name="Elong R."/>
            <person name="Falk J."/>
            <person name="Farina A."/>
            <person name="Faro S."/>
            <person name="Ferguson D."/>
            <person name="Fisher S."/>
            <person name="Foley C.D."/>
            <person name="Franke A."/>
            <person name="Friedrich D."/>
            <person name="Gadbois L."/>
            <person name="Gearin G."/>
            <person name="Gearin C.R."/>
            <person name="Giannoukos G."/>
            <person name="Goode T."/>
            <person name="Graham J."/>
            <person name="Grandbois E."/>
            <person name="Grewal S."/>
            <person name="Gyaltsen K."/>
            <person name="Hafez N."/>
            <person name="Hagos B."/>
            <person name="Hall J."/>
            <person name="Henson C."/>
            <person name="Hollinger A."/>
            <person name="Honan T."/>
            <person name="Huard M.D."/>
            <person name="Hughes L."/>
            <person name="Hurhula B."/>
            <person name="Husby M.E."/>
            <person name="Kamat A."/>
            <person name="Kanga B."/>
            <person name="Kashin S."/>
            <person name="Khazanovich D."/>
            <person name="Kisner P."/>
            <person name="Lance K."/>
            <person name="Lara M."/>
            <person name="Lee W."/>
            <person name="Lennon N."/>
            <person name="Letendre F."/>
            <person name="LeVine R."/>
            <person name="Lipovsky A."/>
            <person name="Liu X."/>
            <person name="Liu J."/>
            <person name="Liu S."/>
            <person name="Lokyitsang T."/>
            <person name="Lokyitsang Y."/>
            <person name="Lubonja R."/>
            <person name="Lui A."/>
            <person name="MacDonald P."/>
            <person name="Magnisalis V."/>
            <person name="Maru K."/>
            <person name="Matthews C."/>
            <person name="McCusker W."/>
            <person name="McDonough S."/>
            <person name="Mehta T."/>
            <person name="Meldrim J."/>
            <person name="Meneus L."/>
            <person name="Mihai O."/>
            <person name="Mihalev A."/>
            <person name="Mihova T."/>
            <person name="Mittelman R."/>
            <person name="Mlenga V."/>
            <person name="Montmayeur A."/>
            <person name="Mulrain L."/>
            <person name="Navidi A."/>
            <person name="Naylor J."/>
            <person name="Negash T."/>
            <person name="Nguyen T."/>
            <person name="Nguyen N."/>
            <person name="Nicol R."/>
            <person name="Norbu C."/>
            <person name="Norbu N."/>
            <person name="Novod N."/>
            <person name="O'Neill B."/>
            <person name="Osman S."/>
            <person name="Markiewicz E."/>
            <person name="Oyono O.L."/>
            <person name="Patti C."/>
            <person name="Phunkhang P."/>
            <person name="Pierre F."/>
            <person name="Priest M."/>
            <person name="Raghuraman S."/>
            <person name="Rege F."/>
            <person name="Reyes R."/>
            <person name="Rise C."/>
            <person name="Rogov P."/>
            <person name="Ross K."/>
            <person name="Ryan E."/>
            <person name="Settipalli S."/>
            <person name="Shea T."/>
            <person name="Sherpa N."/>
            <person name="Shi L."/>
            <person name="Shih D."/>
            <person name="Sparrow T."/>
            <person name="Spaulding J."/>
            <person name="Stalker J."/>
            <person name="Stange-Thomann N."/>
            <person name="Stavropoulos S."/>
            <person name="Stone C."/>
            <person name="Strader C."/>
            <person name="Tesfaye S."/>
            <person name="Thomson T."/>
            <person name="Thoulutsang Y."/>
            <person name="Thoulutsang D."/>
            <person name="Topham K."/>
            <person name="Topping I."/>
            <person name="Tsamla T."/>
            <person name="Vassiliev H."/>
            <person name="Vo A."/>
            <person name="Wangchuk T."/>
            <person name="Wangdi T."/>
            <person name="Weiand M."/>
            <person name="Wilkinson J."/>
            <person name="Wilson A."/>
            <person name="Yadav S."/>
            <person name="Young G."/>
            <person name="Yu Q."/>
            <person name="Zembek L."/>
            <person name="Zhong D."/>
            <person name="Zimmer A."/>
            <person name="Zwirko Z."/>
            <person name="Jaffe D.B."/>
            <person name="Alvarez P."/>
            <person name="Brockman W."/>
            <person name="Butler J."/>
            <person name="Chin C."/>
            <person name="Gnerre S."/>
            <person name="Grabherr M."/>
            <person name="Kleber M."/>
            <person name="Mauceli E."/>
            <person name="MacCallum I."/>
        </authorList>
    </citation>
    <scope>NUCLEOTIDE SEQUENCE [LARGE SCALE GENOMIC DNA]</scope>
    <source>
        <strain evidence="2">Tai18E2 / Tucson 14021-0261.01</strain>
    </source>
</reference>
<dbReference type="PhylomeDB" id="B4NYH0"/>
<name>B4NYH0_DROYA</name>
<organism evidence="1 2">
    <name type="scientific">Drosophila yakuba</name>
    <name type="common">Fruit fly</name>
    <dbReference type="NCBI Taxonomy" id="7245"/>
    <lineage>
        <taxon>Eukaryota</taxon>
        <taxon>Metazoa</taxon>
        <taxon>Ecdysozoa</taxon>
        <taxon>Arthropoda</taxon>
        <taxon>Hexapoda</taxon>
        <taxon>Insecta</taxon>
        <taxon>Pterygota</taxon>
        <taxon>Neoptera</taxon>
        <taxon>Endopterygota</taxon>
        <taxon>Diptera</taxon>
        <taxon>Brachycera</taxon>
        <taxon>Muscomorpha</taxon>
        <taxon>Ephydroidea</taxon>
        <taxon>Drosophilidae</taxon>
        <taxon>Drosophila</taxon>
        <taxon>Sophophora</taxon>
    </lineage>
</organism>
<accession>B4NYH0</accession>
<dbReference type="KEGG" id="dya:Dyak_GE18267"/>
<evidence type="ECO:0000313" key="1">
    <source>
        <dbReference type="EMBL" id="EDW87603.1"/>
    </source>
</evidence>
<proteinExistence type="predicted"/>
<dbReference type="AlphaFoldDB" id="B4NYH0"/>
<dbReference type="Proteomes" id="UP000002282">
    <property type="component" value="Chromosome 2L"/>
</dbReference>
<keyword evidence="2" id="KW-1185">Reference proteome</keyword>
<gene>
    <name evidence="1" type="primary">Dyak\GE18267</name>
    <name evidence="1" type="synonym">dyak_GLEANR_2059</name>
    <name evidence="1" type="synonym">GE18267</name>
    <name evidence="1" type="ORF">Dyak_GE18267</name>
</gene>
<dbReference type="eggNOG" id="ENOG502T3QR">
    <property type="taxonomic scope" value="Eukaryota"/>
</dbReference>
<dbReference type="HOGENOM" id="CLU_2348820_0_0_1"/>
<sequence>MRYYEDPCGYPARHHHGRPNIEIDVVPGWGGGYYPPPPPPRPTEIVYMTPAATYVPGAQVVMPQPYGGVTVATNGYYPQQQQAYQEYQYQYQQPQPYNNPPYPQW</sequence>
<dbReference type="EMBL" id="CM000157">
    <property type="protein sequence ID" value="EDW87603.1"/>
    <property type="molecule type" value="Genomic_DNA"/>
</dbReference>
<reference evidence="1 2" key="2">
    <citation type="journal article" date="2007" name="PLoS Biol.">
        <title>Principles of genome evolution in the Drosophila melanogaster species group.</title>
        <authorList>
            <person name="Ranz J.M."/>
            <person name="Maurin D."/>
            <person name="Chan Y.S."/>
            <person name="von Grotthuss M."/>
            <person name="Hillier L.W."/>
            <person name="Roote J."/>
            <person name="Ashburner M."/>
            <person name="Bergman C.M."/>
        </authorList>
    </citation>
    <scope>NUCLEOTIDE SEQUENCE [LARGE SCALE GENOMIC DNA]</scope>
    <source>
        <strain evidence="2">Tai18E2 / Tucson 14021-0261.01</strain>
    </source>
</reference>
<protein>
    <submittedName>
        <fullName evidence="1">Uncharacterized protein</fullName>
    </submittedName>
</protein>
<dbReference type="OrthoDB" id="7855357at2759"/>
<dbReference type="OMA" id="YYEDPCG"/>